<evidence type="ECO:0000313" key="2">
    <source>
        <dbReference type="Proteomes" id="UP000294576"/>
    </source>
</evidence>
<evidence type="ECO:0000313" key="1">
    <source>
        <dbReference type="EMBL" id="TCU11693.1"/>
    </source>
</evidence>
<proteinExistence type="predicted"/>
<dbReference type="Proteomes" id="UP000294576">
    <property type="component" value="Unassembled WGS sequence"/>
</dbReference>
<accession>A0A4R3PW96</accession>
<comment type="caution">
    <text evidence="1">The sequence shown here is derived from an EMBL/GenBank/DDBJ whole genome shotgun (WGS) entry which is preliminary data.</text>
</comment>
<sequence>MLEPGQIVRYFYLWKRQAATGEESGRKARPVCVVVRTAAAPGAVFLFPITSQLPDTERLSLAISQMECRRAGLDFPCWIVLDEYNRVELDKAFDFESTAQLGSFSPAFLKKIALTVKNAAAARRLAGVTRS</sequence>
<dbReference type="AlphaFoldDB" id="A0A4R3PW96"/>
<dbReference type="RefSeq" id="WP_132567252.1">
    <property type="nucleotide sequence ID" value="NZ_SMBH01000017.1"/>
</dbReference>
<organism evidence="1 2">
    <name type="scientific">Rhizobium sullae</name>
    <name type="common">Rhizobium hedysari</name>
    <dbReference type="NCBI Taxonomy" id="50338"/>
    <lineage>
        <taxon>Bacteria</taxon>
        <taxon>Pseudomonadati</taxon>
        <taxon>Pseudomonadota</taxon>
        <taxon>Alphaproteobacteria</taxon>
        <taxon>Hyphomicrobiales</taxon>
        <taxon>Rhizobiaceae</taxon>
        <taxon>Rhizobium/Agrobacterium group</taxon>
        <taxon>Rhizobium</taxon>
    </lineage>
</organism>
<reference evidence="1 2" key="1">
    <citation type="submission" date="2019-03" db="EMBL/GenBank/DDBJ databases">
        <title>Genomic Encyclopedia of Type Strains, Phase IV (KMG-V): Genome sequencing to study the core and pangenomes of soil and plant-associated prokaryotes.</title>
        <authorList>
            <person name="Whitman W."/>
        </authorList>
    </citation>
    <scope>NUCLEOTIDE SEQUENCE [LARGE SCALE GENOMIC DNA]</scope>
    <source>
        <strain evidence="1 2">Hc14</strain>
    </source>
</reference>
<name>A0A4R3PW96_RHISU</name>
<protein>
    <recommendedName>
        <fullName evidence="3">PemK-like, MazF-like toxin of type II toxin-antitoxin system</fullName>
    </recommendedName>
</protein>
<evidence type="ECO:0008006" key="3">
    <source>
        <dbReference type="Google" id="ProtNLM"/>
    </source>
</evidence>
<dbReference type="EMBL" id="SMBH01000017">
    <property type="protein sequence ID" value="TCU11693.1"/>
    <property type="molecule type" value="Genomic_DNA"/>
</dbReference>
<gene>
    <name evidence="1" type="ORF">EV132_11733</name>
</gene>